<dbReference type="InterPro" id="IPR029032">
    <property type="entry name" value="AhpD-like"/>
</dbReference>
<dbReference type="AlphaFoldDB" id="A0A7K3PVD5"/>
<dbReference type="GO" id="GO:0051920">
    <property type="term" value="F:peroxiredoxin activity"/>
    <property type="evidence" value="ECO:0007669"/>
    <property type="project" value="InterPro"/>
</dbReference>
<dbReference type="PANTHER" id="PTHR34846">
    <property type="entry name" value="4-CARBOXYMUCONOLACTONE DECARBOXYLASE FAMILY PROTEIN (AFU_ORTHOLOGUE AFUA_6G11590)"/>
    <property type="match status" value="1"/>
</dbReference>
<accession>A0A7K3PVD5</accession>
<dbReference type="Proteomes" id="UP000470446">
    <property type="component" value="Unassembled WGS sequence"/>
</dbReference>
<dbReference type="EMBL" id="JAAGMA010000935">
    <property type="protein sequence ID" value="NEB13944.1"/>
    <property type="molecule type" value="Genomic_DNA"/>
</dbReference>
<gene>
    <name evidence="2" type="ORF">G3I32_34810</name>
</gene>
<dbReference type="InterPro" id="IPR003779">
    <property type="entry name" value="CMD-like"/>
</dbReference>
<organism evidence="2 3">
    <name type="scientific">Streptomyces coelicoflavus</name>
    <dbReference type="NCBI Taxonomy" id="285562"/>
    <lineage>
        <taxon>Bacteria</taxon>
        <taxon>Bacillati</taxon>
        <taxon>Actinomycetota</taxon>
        <taxon>Actinomycetes</taxon>
        <taxon>Kitasatosporales</taxon>
        <taxon>Streptomycetaceae</taxon>
        <taxon>Streptomyces</taxon>
    </lineage>
</organism>
<reference evidence="2 3" key="1">
    <citation type="submission" date="2020-01" db="EMBL/GenBank/DDBJ databases">
        <title>Insect and environment-associated Actinomycetes.</title>
        <authorList>
            <person name="Currrie C."/>
            <person name="Chevrette M."/>
            <person name="Carlson C."/>
            <person name="Stubbendieck R."/>
            <person name="Wendt-Pienkowski E."/>
        </authorList>
    </citation>
    <scope>NUCLEOTIDE SEQUENCE [LARGE SCALE GENOMIC DNA]</scope>
    <source>
        <strain evidence="2 3">SID14163</strain>
    </source>
</reference>
<dbReference type="RefSeq" id="WP_164249869.1">
    <property type="nucleotide sequence ID" value="NZ_JAAGMA010000935.1"/>
</dbReference>
<dbReference type="PANTHER" id="PTHR34846:SF11">
    <property type="entry name" value="4-CARBOXYMUCONOLACTONE DECARBOXYLASE FAMILY PROTEIN (AFU_ORTHOLOGUE AFUA_6G11590)"/>
    <property type="match status" value="1"/>
</dbReference>
<proteinExistence type="predicted"/>
<dbReference type="SUPFAM" id="SSF69118">
    <property type="entry name" value="AhpD-like"/>
    <property type="match status" value="1"/>
</dbReference>
<dbReference type="Pfam" id="PF02627">
    <property type="entry name" value="CMD"/>
    <property type="match status" value="1"/>
</dbReference>
<sequence length="175" mass="19586">MSDPRVTPWQDGVLPAPPAELLAEMQGRRPNGELIGIDRMLLRSFPLAKGWNELLGRVRAEFDLDLEYRELIMLRVAVLNGADFEWGVHYPAYLDAGGTEEKTVALKNQDAIAELFDEKERTLLTLTDQSTRRVEVDAEVIEQLKQLFGEAQTVEAVATVAAYNMVSRFLVALAV</sequence>
<evidence type="ECO:0000313" key="2">
    <source>
        <dbReference type="EMBL" id="NEB13944.1"/>
    </source>
</evidence>
<dbReference type="Gene3D" id="1.20.1290.10">
    <property type="entry name" value="AhpD-like"/>
    <property type="match status" value="1"/>
</dbReference>
<feature type="domain" description="Carboxymuconolactone decarboxylase-like" evidence="1">
    <location>
        <begin position="47"/>
        <end position="120"/>
    </location>
</feature>
<evidence type="ECO:0000313" key="3">
    <source>
        <dbReference type="Proteomes" id="UP000470446"/>
    </source>
</evidence>
<name>A0A7K3PVD5_9ACTN</name>
<evidence type="ECO:0000259" key="1">
    <source>
        <dbReference type="Pfam" id="PF02627"/>
    </source>
</evidence>
<protein>
    <submittedName>
        <fullName evidence="2">Carboxymuconolactone decarboxylase family protein</fullName>
    </submittedName>
</protein>
<comment type="caution">
    <text evidence="2">The sequence shown here is derived from an EMBL/GenBank/DDBJ whole genome shotgun (WGS) entry which is preliminary data.</text>
</comment>